<feature type="transmembrane region" description="Helical" evidence="1">
    <location>
        <begin position="12"/>
        <end position="33"/>
    </location>
</feature>
<organism evidence="2 3">
    <name type="scientific">Mycobacterium paragordonae</name>
    <dbReference type="NCBI Taxonomy" id="1389713"/>
    <lineage>
        <taxon>Bacteria</taxon>
        <taxon>Bacillati</taxon>
        <taxon>Actinomycetota</taxon>
        <taxon>Actinomycetes</taxon>
        <taxon>Mycobacteriales</taxon>
        <taxon>Mycobacteriaceae</taxon>
        <taxon>Mycobacterium</taxon>
    </lineage>
</organism>
<accession>A0A4R5WSU3</accession>
<dbReference type="RefSeq" id="WP_133436027.1">
    <property type="nucleotide sequence ID" value="NZ_JAUFSA010000001.1"/>
</dbReference>
<keyword evidence="1" id="KW-0472">Membrane</keyword>
<keyword evidence="1" id="KW-1133">Transmembrane helix</keyword>
<dbReference type="AlphaFoldDB" id="A0A4R5WSU3"/>
<name>A0A4R5WSU3_9MYCO</name>
<dbReference type="EMBL" id="JAUFSA010000001">
    <property type="protein sequence ID" value="MDP7734744.1"/>
    <property type="molecule type" value="Genomic_DNA"/>
</dbReference>
<gene>
    <name evidence="2" type="ORF">QXL92_08310</name>
</gene>
<reference evidence="2" key="1">
    <citation type="submission" date="2023-06" db="EMBL/GenBank/DDBJ databases">
        <title>Identification of two novel mycobacterium reveal diversities and complexities of Mycobacterium gordonae clade.</title>
        <authorList>
            <person name="Matsumoto Y."/>
            <person name="Nakamura S."/>
            <person name="Motooka D."/>
            <person name="Fukushima K."/>
        </authorList>
    </citation>
    <scope>NUCLEOTIDE SEQUENCE</scope>
    <source>
        <strain evidence="2">TY812</strain>
    </source>
</reference>
<evidence type="ECO:0000313" key="3">
    <source>
        <dbReference type="Proteomes" id="UP001229081"/>
    </source>
</evidence>
<comment type="caution">
    <text evidence="2">The sequence shown here is derived from an EMBL/GenBank/DDBJ whole genome shotgun (WGS) entry which is preliminary data.</text>
</comment>
<evidence type="ECO:0000256" key="1">
    <source>
        <dbReference type="SAM" id="Phobius"/>
    </source>
</evidence>
<dbReference type="PROSITE" id="PS51257">
    <property type="entry name" value="PROKAR_LIPOPROTEIN"/>
    <property type="match status" value="1"/>
</dbReference>
<evidence type="ECO:0000313" key="2">
    <source>
        <dbReference type="EMBL" id="MDP7734744.1"/>
    </source>
</evidence>
<sequence length="64" mass="6400">MSDRNRVRTVRAVLALLMTVMGGMLLAGCPVSAQPPLAPRAADTVAVPADVSGSCYPSAASAAS</sequence>
<protein>
    <submittedName>
        <fullName evidence="2">Uncharacterized protein</fullName>
    </submittedName>
</protein>
<proteinExistence type="predicted"/>
<dbReference type="Proteomes" id="UP001229081">
    <property type="component" value="Unassembled WGS sequence"/>
</dbReference>
<keyword evidence="1" id="KW-0812">Transmembrane</keyword>